<feature type="transmembrane region" description="Helical" evidence="1">
    <location>
        <begin position="797"/>
        <end position="821"/>
    </location>
</feature>
<proteinExistence type="predicted"/>
<evidence type="ECO:0000256" key="2">
    <source>
        <dbReference type="SAM" id="SignalP"/>
    </source>
</evidence>
<protein>
    <recommendedName>
        <fullName evidence="5">FG-GAP repeat domain-containing protein</fullName>
    </recommendedName>
</protein>
<keyword evidence="1" id="KW-1133">Transmembrane helix</keyword>
<sequence length="836" mass="91441">MRRRERQHSVCLSLLAACLAGLLLSTSNAAGAAASVSDLPSGKPIEVASESYLDKVQGVASPSLSAGVVTKPVGYGNVFGGKLPDLFLANSDESTHPGLFLYQYLSTDGEGAPKFRRRLQVTHPFKGLLPPPGHVVEHNGTIHGFWIVEGNIVAHTRYDRAIHGFVDRREMHVLGLPRPPTSVLYLPEGEERGELVFEVPDRETPGVLSALDAEGDRFRRMPYNPKDGLEGNYPRDSTGMWRVRPVYSSLFGVHISQFTASPSHSARKLTQTDHDMEYGYTGISGFVTEEEEGRRTSIVAGSHYGGLYLFQGHISASSFSVLPRQPLKSAARSNVYSRALKSPSPLPVPMAYPSKRGYTNMLVGGEGSLQFYKFLGFSKDTFMPLYSQPKPVVEAEAMIYGGSHPAVNVVDWDRDGRKDIVAGNAEGRILFFKNAGTDVAPRFLAGIPLLSCVVEVKSSRAKVHRGLLREVRAKAGYQALNGPAESAYGYATPSVVDWDNDGFPDIIMTDALGTHTLHLNAGFTGRVPILQPGIKIFCNDKEMQGPWRVKPGVAKYQRRLMYVAIDAANHLHAYYKMDNQNLKDAGKLKLADGKFINTHYLLGSAVGRIHINLVDFDADGVLDLILAVPAHASVPEANEGIPQSLGLPGGAVLFLKGRQQPDSRGPPVFSFPEVVHHDGHPLFIGREDGSVAVTDIGKTAGPHLLVGEEGGRIVFYDRMHLSCKTYDRFPVRSSTASDVESQTAMSRKELESYLRPEWESLKDLDISLVPELLQGSSSSPEEEDFLDPRGRRGFGTFLGHSIKGVDVLLFAGVLAGVYFGITSRMRHALRREERSL</sequence>
<reference evidence="3 4" key="1">
    <citation type="submission" date="2018-07" db="EMBL/GenBank/DDBJ databases">
        <title>The complete nuclear genome of the prasinophyte Chloropicon primus (CCMP1205).</title>
        <authorList>
            <person name="Pombert J.-F."/>
            <person name="Otis C."/>
            <person name="Turmel M."/>
            <person name="Lemieux C."/>
        </authorList>
    </citation>
    <scope>NUCLEOTIDE SEQUENCE [LARGE SCALE GENOMIC DNA]</scope>
    <source>
        <strain evidence="3 4">CCMP1205</strain>
    </source>
</reference>
<keyword evidence="1" id="KW-0472">Membrane</keyword>
<dbReference type="Proteomes" id="UP000316726">
    <property type="component" value="Chromosome 10"/>
</dbReference>
<keyword evidence="4" id="KW-1185">Reference proteome</keyword>
<dbReference type="OrthoDB" id="424193at2759"/>
<feature type="signal peptide" evidence="2">
    <location>
        <begin position="1"/>
        <end position="29"/>
    </location>
</feature>
<keyword evidence="1" id="KW-0812">Transmembrane</keyword>
<organism evidence="3 4">
    <name type="scientific">Chloropicon primus</name>
    <dbReference type="NCBI Taxonomy" id="1764295"/>
    <lineage>
        <taxon>Eukaryota</taxon>
        <taxon>Viridiplantae</taxon>
        <taxon>Chlorophyta</taxon>
        <taxon>Chloropicophyceae</taxon>
        <taxon>Chloropicales</taxon>
        <taxon>Chloropicaceae</taxon>
        <taxon>Chloropicon</taxon>
    </lineage>
</organism>
<evidence type="ECO:0000313" key="3">
    <source>
        <dbReference type="EMBL" id="QDZ23420.1"/>
    </source>
</evidence>
<evidence type="ECO:0000313" key="4">
    <source>
        <dbReference type="Proteomes" id="UP000316726"/>
    </source>
</evidence>
<evidence type="ECO:0000256" key="1">
    <source>
        <dbReference type="SAM" id="Phobius"/>
    </source>
</evidence>
<accession>A0A5B8MVG5</accession>
<feature type="chain" id="PRO_5022790433" description="FG-GAP repeat domain-containing protein" evidence="2">
    <location>
        <begin position="30"/>
        <end position="836"/>
    </location>
</feature>
<dbReference type="AlphaFoldDB" id="A0A5B8MVG5"/>
<gene>
    <name evidence="3" type="ORF">A3770_10p59380</name>
</gene>
<name>A0A5B8MVG5_9CHLO</name>
<dbReference type="Gene3D" id="2.130.10.130">
    <property type="entry name" value="Integrin alpha, N-terminal"/>
    <property type="match status" value="1"/>
</dbReference>
<dbReference type="SUPFAM" id="SSF69318">
    <property type="entry name" value="Integrin alpha N-terminal domain"/>
    <property type="match status" value="1"/>
</dbReference>
<evidence type="ECO:0008006" key="5">
    <source>
        <dbReference type="Google" id="ProtNLM"/>
    </source>
</evidence>
<dbReference type="PROSITE" id="PS51257">
    <property type="entry name" value="PROKAR_LIPOPROTEIN"/>
    <property type="match status" value="1"/>
</dbReference>
<dbReference type="InterPro" id="IPR028994">
    <property type="entry name" value="Integrin_alpha_N"/>
</dbReference>
<keyword evidence="2" id="KW-0732">Signal</keyword>
<dbReference type="EMBL" id="CP031043">
    <property type="protein sequence ID" value="QDZ23420.1"/>
    <property type="molecule type" value="Genomic_DNA"/>
</dbReference>